<dbReference type="InParanoid" id="H0EPT5"/>
<accession>H0EPT5</accession>
<name>H0EPT5_GLAL7</name>
<evidence type="ECO:0000313" key="2">
    <source>
        <dbReference type="Proteomes" id="UP000005446"/>
    </source>
</evidence>
<reference evidence="1 2" key="1">
    <citation type="journal article" date="2012" name="Eukaryot. Cell">
        <title>Genome sequence of the fungus Glarea lozoyensis: the first genome sequence of a species from the Helotiaceae family.</title>
        <authorList>
            <person name="Youssar L."/>
            <person name="Gruening B.A."/>
            <person name="Erxleben A."/>
            <person name="Guenther S."/>
            <person name="Huettel W."/>
        </authorList>
    </citation>
    <scope>NUCLEOTIDE SEQUENCE [LARGE SCALE GENOMIC DNA]</scope>
    <source>
        <strain evidence="2">ATCC 74030 / MF5533</strain>
    </source>
</reference>
<dbReference type="HOGENOM" id="CLU_3125209_0_0_1"/>
<sequence length="50" mass="5501">MANHSIDKLKPGKDFVLELAHELVGLLRQAQGNWTELPNPVRTIAAPTPL</sequence>
<proteinExistence type="predicted"/>
<keyword evidence="2" id="KW-1185">Reference proteome</keyword>
<protein>
    <submittedName>
        <fullName evidence="1">Uncharacterized protein</fullName>
    </submittedName>
</protein>
<comment type="caution">
    <text evidence="1">The sequence shown here is derived from an EMBL/GenBank/DDBJ whole genome shotgun (WGS) entry which is preliminary data.</text>
</comment>
<dbReference type="EMBL" id="AGUE01000116">
    <property type="protein sequence ID" value="EHK99513.1"/>
    <property type="molecule type" value="Genomic_DNA"/>
</dbReference>
<dbReference type="AlphaFoldDB" id="H0EPT5"/>
<evidence type="ECO:0000313" key="1">
    <source>
        <dbReference type="EMBL" id="EHK99513.1"/>
    </source>
</evidence>
<dbReference type="Proteomes" id="UP000005446">
    <property type="component" value="Unassembled WGS sequence"/>
</dbReference>
<organism evidence="1 2">
    <name type="scientific">Glarea lozoyensis (strain ATCC 74030 / MF5533)</name>
    <dbReference type="NCBI Taxonomy" id="1104152"/>
    <lineage>
        <taxon>Eukaryota</taxon>
        <taxon>Fungi</taxon>
        <taxon>Dikarya</taxon>
        <taxon>Ascomycota</taxon>
        <taxon>Pezizomycotina</taxon>
        <taxon>Leotiomycetes</taxon>
        <taxon>Helotiales</taxon>
        <taxon>Helotiaceae</taxon>
        <taxon>Glarea</taxon>
    </lineage>
</organism>
<gene>
    <name evidence="1" type="ORF">M7I_4672</name>
</gene>